<feature type="compositionally biased region" description="Polar residues" evidence="9">
    <location>
        <begin position="152"/>
        <end position="167"/>
    </location>
</feature>
<dbReference type="AlphaFoldDB" id="A0AAW0DWG2"/>
<dbReference type="EC" id="1.1.1.31" evidence="3"/>
<dbReference type="Pfam" id="PF14833">
    <property type="entry name" value="NAD_binding_11"/>
    <property type="match status" value="1"/>
</dbReference>
<dbReference type="InterPro" id="IPR036291">
    <property type="entry name" value="NAD(P)-bd_dom_sf"/>
</dbReference>
<name>A0AAW0DWG2_9AGAR</name>
<feature type="active site" evidence="8">
    <location>
        <position position="161"/>
    </location>
</feature>
<keyword evidence="4" id="KW-0101">Branched-chain amino acid catabolism</keyword>
<comment type="pathway">
    <text evidence="1">Amino-acid degradation; L-valine degradation.</text>
</comment>
<accession>A0AAW0DWG2</accession>
<evidence type="ECO:0000259" key="10">
    <source>
        <dbReference type="Pfam" id="PF03446"/>
    </source>
</evidence>
<feature type="domain" description="3-hydroxyisobutyrate dehydrogenase-like NAD-binding" evidence="11">
    <location>
        <begin position="206"/>
        <end position="268"/>
    </location>
</feature>
<feature type="region of interest" description="Disordered" evidence="9">
    <location>
        <begin position="129"/>
        <end position="170"/>
    </location>
</feature>
<dbReference type="GO" id="GO:0050661">
    <property type="term" value="F:NADP binding"/>
    <property type="evidence" value="ECO:0007669"/>
    <property type="project" value="InterPro"/>
</dbReference>
<dbReference type="Gene3D" id="1.10.1040.10">
    <property type="entry name" value="N-(1-d-carboxylethyl)-l-norvaline Dehydrogenase, domain 2"/>
    <property type="match status" value="1"/>
</dbReference>
<dbReference type="InterPro" id="IPR006115">
    <property type="entry name" value="6PGDH_NADP-bd"/>
</dbReference>
<comment type="catalytic activity">
    <reaction evidence="7">
        <text>3-hydroxy-2-methylpropanoate + NAD(+) = 2-methyl-3-oxopropanoate + NADH + H(+)</text>
        <dbReference type="Rhea" id="RHEA:17681"/>
        <dbReference type="ChEBI" id="CHEBI:11805"/>
        <dbReference type="ChEBI" id="CHEBI:15378"/>
        <dbReference type="ChEBI" id="CHEBI:57540"/>
        <dbReference type="ChEBI" id="CHEBI:57700"/>
        <dbReference type="ChEBI" id="CHEBI:57945"/>
        <dbReference type="EC" id="1.1.1.31"/>
    </reaction>
</comment>
<keyword evidence="5" id="KW-0560">Oxidoreductase</keyword>
<evidence type="ECO:0000256" key="3">
    <source>
        <dbReference type="ARBA" id="ARBA00012991"/>
    </source>
</evidence>
<dbReference type="InterPro" id="IPR015815">
    <property type="entry name" value="HIBADH-related"/>
</dbReference>
<evidence type="ECO:0000313" key="13">
    <source>
        <dbReference type="Proteomes" id="UP001362999"/>
    </source>
</evidence>
<evidence type="ECO:0000256" key="6">
    <source>
        <dbReference type="ARBA" id="ARBA00023027"/>
    </source>
</evidence>
<dbReference type="GO" id="GO:0005739">
    <property type="term" value="C:mitochondrion"/>
    <property type="evidence" value="ECO:0007669"/>
    <property type="project" value="TreeGrafter"/>
</dbReference>
<evidence type="ECO:0000256" key="5">
    <source>
        <dbReference type="ARBA" id="ARBA00023002"/>
    </source>
</evidence>
<evidence type="ECO:0000256" key="4">
    <source>
        <dbReference type="ARBA" id="ARBA00022456"/>
    </source>
</evidence>
<evidence type="ECO:0000256" key="7">
    <source>
        <dbReference type="ARBA" id="ARBA00049197"/>
    </source>
</evidence>
<keyword evidence="6" id="KW-0520">NAD</keyword>
<dbReference type="PANTHER" id="PTHR22981:SF7">
    <property type="entry name" value="3-HYDROXYISOBUTYRATE DEHYDROGENASE, MITOCHONDRIAL"/>
    <property type="match status" value="1"/>
</dbReference>
<dbReference type="GO" id="GO:0051287">
    <property type="term" value="F:NAD binding"/>
    <property type="evidence" value="ECO:0007669"/>
    <property type="project" value="InterPro"/>
</dbReference>
<sequence>MASHLPQRLGFVGLGAMGWPMATQLLANSSGVLTVFDVDLPLLHRFASTTPQGRVRLATSAKARTHVREVYLANNVGLLAGQTSSKIFIDSSTIDIETSLAVGEAVNDSNSENPPAFFDCPVSGGTAGASKGGTQNYGQVDKSNGQKRARFSSETQQQLSKRNNCSGNFGGYEPRHATRIDPRDLSNCFLARIGSQLGQLNRQSVPGVCPDAVTSKGYEGGFKVQLMEKDMKLAAAAAKKVGAKLVLGDTAIKAYSSTASDPRYRGKDSRVVYKWCVPKAQYAVF</sequence>
<evidence type="ECO:0000256" key="1">
    <source>
        <dbReference type="ARBA" id="ARBA00005109"/>
    </source>
</evidence>
<organism evidence="12 13">
    <name type="scientific">Favolaschia claudopus</name>
    <dbReference type="NCBI Taxonomy" id="2862362"/>
    <lineage>
        <taxon>Eukaryota</taxon>
        <taxon>Fungi</taxon>
        <taxon>Dikarya</taxon>
        <taxon>Basidiomycota</taxon>
        <taxon>Agaricomycotina</taxon>
        <taxon>Agaricomycetes</taxon>
        <taxon>Agaricomycetidae</taxon>
        <taxon>Agaricales</taxon>
        <taxon>Marasmiineae</taxon>
        <taxon>Mycenaceae</taxon>
        <taxon>Favolaschia</taxon>
    </lineage>
</organism>
<dbReference type="Proteomes" id="UP001362999">
    <property type="component" value="Unassembled WGS sequence"/>
</dbReference>
<dbReference type="GO" id="GO:0006574">
    <property type="term" value="P:L-valine catabolic process"/>
    <property type="evidence" value="ECO:0007669"/>
    <property type="project" value="TreeGrafter"/>
</dbReference>
<dbReference type="Pfam" id="PF03446">
    <property type="entry name" value="NAD_binding_2"/>
    <property type="match status" value="1"/>
</dbReference>
<evidence type="ECO:0000256" key="2">
    <source>
        <dbReference type="ARBA" id="ARBA00006013"/>
    </source>
</evidence>
<dbReference type="Gene3D" id="3.40.50.720">
    <property type="entry name" value="NAD(P)-binding Rossmann-like Domain"/>
    <property type="match status" value="1"/>
</dbReference>
<gene>
    <name evidence="12" type="ORF">R3P38DRAFT_2759523</name>
</gene>
<evidence type="ECO:0000256" key="8">
    <source>
        <dbReference type="PIRSR" id="PIRSR000103-1"/>
    </source>
</evidence>
<evidence type="ECO:0000259" key="11">
    <source>
        <dbReference type="Pfam" id="PF14833"/>
    </source>
</evidence>
<dbReference type="PANTHER" id="PTHR22981">
    <property type="entry name" value="3-HYDROXYISOBUTYRATE DEHYDROGENASE-RELATED"/>
    <property type="match status" value="1"/>
</dbReference>
<evidence type="ECO:0000256" key="9">
    <source>
        <dbReference type="SAM" id="MobiDB-lite"/>
    </source>
</evidence>
<evidence type="ECO:0000313" key="12">
    <source>
        <dbReference type="EMBL" id="KAK7057216.1"/>
    </source>
</evidence>
<reference evidence="12 13" key="1">
    <citation type="journal article" date="2024" name="J Genomics">
        <title>Draft genome sequencing and assembly of Favolaschia claudopus CIRM-BRFM 2984 isolated from oak limbs.</title>
        <authorList>
            <person name="Navarro D."/>
            <person name="Drula E."/>
            <person name="Chaduli D."/>
            <person name="Cazenave R."/>
            <person name="Ahrendt S."/>
            <person name="Wang J."/>
            <person name="Lipzen A."/>
            <person name="Daum C."/>
            <person name="Barry K."/>
            <person name="Grigoriev I.V."/>
            <person name="Favel A."/>
            <person name="Rosso M.N."/>
            <person name="Martin F."/>
        </authorList>
    </citation>
    <scope>NUCLEOTIDE SEQUENCE [LARGE SCALE GENOMIC DNA]</scope>
    <source>
        <strain evidence="12 13">CIRM-BRFM 2984</strain>
    </source>
</reference>
<comment type="similarity">
    <text evidence="2">Belongs to the HIBADH-related family. 3-hydroxyisobutyrate dehydrogenase subfamily.</text>
</comment>
<comment type="caution">
    <text evidence="12">The sequence shown here is derived from an EMBL/GenBank/DDBJ whole genome shotgun (WGS) entry which is preliminary data.</text>
</comment>
<keyword evidence="13" id="KW-1185">Reference proteome</keyword>
<dbReference type="SUPFAM" id="SSF51735">
    <property type="entry name" value="NAD(P)-binding Rossmann-fold domains"/>
    <property type="match status" value="1"/>
</dbReference>
<dbReference type="InterPro" id="IPR029154">
    <property type="entry name" value="HIBADH-like_NADP-bd"/>
</dbReference>
<dbReference type="GO" id="GO:0008442">
    <property type="term" value="F:3-hydroxyisobutyrate dehydrogenase activity"/>
    <property type="evidence" value="ECO:0007669"/>
    <property type="project" value="UniProtKB-EC"/>
</dbReference>
<proteinExistence type="inferred from homology"/>
<protein>
    <recommendedName>
        <fullName evidence="3">3-hydroxyisobutyrate dehydrogenase</fullName>
        <ecNumber evidence="3">1.1.1.31</ecNumber>
    </recommendedName>
</protein>
<dbReference type="PIRSF" id="PIRSF000103">
    <property type="entry name" value="HIBADH"/>
    <property type="match status" value="1"/>
</dbReference>
<dbReference type="EMBL" id="JAWWNJ010000004">
    <property type="protein sequence ID" value="KAK7057216.1"/>
    <property type="molecule type" value="Genomic_DNA"/>
</dbReference>
<feature type="domain" description="6-phosphogluconate dehydrogenase NADP-binding" evidence="10">
    <location>
        <begin position="9"/>
        <end position="133"/>
    </location>
</feature>
<dbReference type="InterPro" id="IPR013328">
    <property type="entry name" value="6PGD_dom2"/>
</dbReference>
<dbReference type="SUPFAM" id="SSF48179">
    <property type="entry name" value="6-phosphogluconate dehydrogenase C-terminal domain-like"/>
    <property type="match status" value="1"/>
</dbReference>
<dbReference type="InterPro" id="IPR008927">
    <property type="entry name" value="6-PGluconate_DH-like_C_sf"/>
</dbReference>